<feature type="domain" description="Serine hydroxymethyltransferase-like" evidence="3">
    <location>
        <begin position="1"/>
        <end position="105"/>
    </location>
</feature>
<protein>
    <recommendedName>
        <fullName evidence="3">Serine hydroxymethyltransferase-like domain-containing protein</fullName>
    </recommendedName>
</protein>
<dbReference type="GO" id="GO:0030170">
    <property type="term" value="F:pyridoxal phosphate binding"/>
    <property type="evidence" value="ECO:0000318"/>
    <property type="project" value="GO_Central"/>
</dbReference>
<sequence>MSMEFQQGGPFSHGYQVGEKKLSPVNRIFEVLFYQLKEETQEIDYYKVELLAKSFKPKLIVAGFSAYGRLINFGRFRNICDQVGAILLADIGHTSGLMSAGVIPSHSLCRCCNEYYSQILTRTKRKIDESVAPGLVAGAHFHTITAIAVALKEAQSSSFMQLQQNVVENNKHFAAEFQRLGFGLIGGKTENHLIWQI</sequence>
<evidence type="ECO:0000256" key="1">
    <source>
        <dbReference type="ARBA" id="ARBA00001933"/>
    </source>
</evidence>
<dbReference type="EMBL" id="CT868082">
    <property type="protein sequence ID" value="CAK70442.1"/>
    <property type="molecule type" value="Genomic_DNA"/>
</dbReference>
<dbReference type="InterPro" id="IPR039429">
    <property type="entry name" value="SHMT-like_dom"/>
</dbReference>
<keyword evidence="5" id="KW-1185">Reference proteome</keyword>
<dbReference type="HOGENOM" id="CLU_022477_3_0_1"/>
<dbReference type="Pfam" id="PF00464">
    <property type="entry name" value="SHMT"/>
    <property type="match status" value="2"/>
</dbReference>
<evidence type="ECO:0000256" key="2">
    <source>
        <dbReference type="ARBA" id="ARBA00022898"/>
    </source>
</evidence>
<dbReference type="AlphaFoldDB" id="A0CI25"/>
<evidence type="ECO:0000313" key="4">
    <source>
        <dbReference type="EMBL" id="CAK70442.1"/>
    </source>
</evidence>
<dbReference type="GO" id="GO:0035999">
    <property type="term" value="P:tetrahydrofolate interconversion"/>
    <property type="evidence" value="ECO:0007669"/>
    <property type="project" value="UniProtKB-UniPathway"/>
</dbReference>
<dbReference type="Gene3D" id="3.90.1150.10">
    <property type="entry name" value="Aspartate Aminotransferase, domain 1"/>
    <property type="match status" value="1"/>
</dbReference>
<dbReference type="GeneID" id="5023624"/>
<dbReference type="InParanoid" id="A0CI25"/>
<dbReference type="OrthoDB" id="10265628at2759"/>
<organism evidence="4 5">
    <name type="scientific">Paramecium tetraurelia</name>
    <dbReference type="NCBI Taxonomy" id="5888"/>
    <lineage>
        <taxon>Eukaryota</taxon>
        <taxon>Sar</taxon>
        <taxon>Alveolata</taxon>
        <taxon>Ciliophora</taxon>
        <taxon>Intramacronucleata</taxon>
        <taxon>Oligohymenophorea</taxon>
        <taxon>Peniculida</taxon>
        <taxon>Parameciidae</taxon>
        <taxon>Paramecium</taxon>
    </lineage>
</organism>
<dbReference type="InterPro" id="IPR049943">
    <property type="entry name" value="Ser_HO-MeTrfase-like"/>
</dbReference>
<dbReference type="STRING" id="5888.A0CI25"/>
<reference evidence="4 5" key="1">
    <citation type="journal article" date="2006" name="Nature">
        <title>Global trends of whole-genome duplications revealed by the ciliate Paramecium tetraurelia.</title>
        <authorList>
            <consortium name="Genoscope"/>
            <person name="Aury J.-M."/>
            <person name="Jaillon O."/>
            <person name="Duret L."/>
            <person name="Noel B."/>
            <person name="Jubin C."/>
            <person name="Porcel B.M."/>
            <person name="Segurens B."/>
            <person name="Daubin V."/>
            <person name="Anthouard V."/>
            <person name="Aiach N."/>
            <person name="Arnaiz O."/>
            <person name="Billaut A."/>
            <person name="Beisson J."/>
            <person name="Blanc I."/>
            <person name="Bouhouche K."/>
            <person name="Camara F."/>
            <person name="Duharcourt S."/>
            <person name="Guigo R."/>
            <person name="Gogendeau D."/>
            <person name="Katinka M."/>
            <person name="Keller A.-M."/>
            <person name="Kissmehl R."/>
            <person name="Klotz C."/>
            <person name="Koll F."/>
            <person name="Le Moue A."/>
            <person name="Lepere C."/>
            <person name="Malinsky S."/>
            <person name="Nowacki M."/>
            <person name="Nowak J.K."/>
            <person name="Plattner H."/>
            <person name="Poulain J."/>
            <person name="Ruiz F."/>
            <person name="Serrano V."/>
            <person name="Zagulski M."/>
            <person name="Dessen P."/>
            <person name="Betermier M."/>
            <person name="Weissenbach J."/>
            <person name="Scarpelli C."/>
            <person name="Schachter V."/>
            <person name="Sperling L."/>
            <person name="Meyer E."/>
            <person name="Cohen J."/>
            <person name="Wincker P."/>
        </authorList>
    </citation>
    <scope>NUCLEOTIDE SEQUENCE [LARGE SCALE GENOMIC DNA]</scope>
    <source>
        <strain evidence="4 5">Stock d4-2</strain>
    </source>
</reference>
<dbReference type="GO" id="GO:0046653">
    <property type="term" value="P:tetrahydrofolate metabolic process"/>
    <property type="evidence" value="ECO:0000318"/>
    <property type="project" value="GO_Central"/>
</dbReference>
<dbReference type="RefSeq" id="XP_001437839.1">
    <property type="nucleotide sequence ID" value="XM_001437802.1"/>
</dbReference>
<dbReference type="PANTHER" id="PTHR11680">
    <property type="entry name" value="SERINE HYDROXYMETHYLTRANSFERASE"/>
    <property type="match status" value="1"/>
</dbReference>
<dbReference type="UniPathway" id="UPA00193"/>
<gene>
    <name evidence="4" type="ORF">GSPATT00038546001</name>
</gene>
<dbReference type="SUPFAM" id="SSF53383">
    <property type="entry name" value="PLP-dependent transferases"/>
    <property type="match status" value="1"/>
</dbReference>
<accession>A0CI25</accession>
<dbReference type="KEGG" id="ptm:GSPATT00038546001"/>
<evidence type="ECO:0000259" key="3">
    <source>
        <dbReference type="Pfam" id="PF00464"/>
    </source>
</evidence>
<comment type="cofactor">
    <cofactor evidence="1">
        <name>pyridoxal 5'-phosphate</name>
        <dbReference type="ChEBI" id="CHEBI:597326"/>
    </cofactor>
</comment>
<dbReference type="Gene3D" id="3.40.640.10">
    <property type="entry name" value="Type I PLP-dependent aspartate aminotransferase-like (Major domain)"/>
    <property type="match status" value="2"/>
</dbReference>
<dbReference type="PANTHER" id="PTHR11680:SF28">
    <property type="entry name" value="SERINE HYDROXYMETHYLTRANSFERASE, MITOCHONDRIAL"/>
    <property type="match status" value="1"/>
</dbReference>
<evidence type="ECO:0000313" key="5">
    <source>
        <dbReference type="Proteomes" id="UP000000600"/>
    </source>
</evidence>
<keyword evidence="2" id="KW-0663">Pyridoxal phosphate</keyword>
<dbReference type="eggNOG" id="KOG2467">
    <property type="taxonomic scope" value="Eukaryota"/>
</dbReference>
<dbReference type="InterPro" id="IPR015424">
    <property type="entry name" value="PyrdxlP-dep_Trfase"/>
</dbReference>
<dbReference type="GO" id="GO:0019264">
    <property type="term" value="P:glycine biosynthetic process from serine"/>
    <property type="evidence" value="ECO:0000318"/>
    <property type="project" value="GO_Central"/>
</dbReference>
<dbReference type="InterPro" id="IPR015422">
    <property type="entry name" value="PyrdxlP-dep_Trfase_small"/>
</dbReference>
<name>A0CI25_PARTE</name>
<dbReference type="GO" id="GO:0005739">
    <property type="term" value="C:mitochondrion"/>
    <property type="evidence" value="ECO:0000318"/>
    <property type="project" value="GO_Central"/>
</dbReference>
<feature type="domain" description="Serine hydroxymethyltransferase-like" evidence="3">
    <location>
        <begin position="118"/>
        <end position="194"/>
    </location>
</feature>
<dbReference type="GO" id="GO:0004372">
    <property type="term" value="F:glycine hydroxymethyltransferase activity"/>
    <property type="evidence" value="ECO:0000318"/>
    <property type="project" value="GO_Central"/>
</dbReference>
<dbReference type="Proteomes" id="UP000000600">
    <property type="component" value="Unassembled WGS sequence"/>
</dbReference>
<dbReference type="InterPro" id="IPR015421">
    <property type="entry name" value="PyrdxlP-dep_Trfase_major"/>
</dbReference>
<proteinExistence type="predicted"/>